<keyword evidence="3" id="KW-0472">Membrane</keyword>
<dbReference type="RefSeq" id="WP_147062320.1">
    <property type="nucleotide sequence ID" value="NZ_BJYX01000001.1"/>
</dbReference>
<accession>A0A512CVP5</accession>
<evidence type="ECO:0000313" key="5">
    <source>
        <dbReference type="EMBL" id="GEO28284.1"/>
    </source>
</evidence>
<dbReference type="OrthoDB" id="3573673at2"/>
<keyword evidence="6" id="KW-1185">Reference proteome</keyword>
<sequence length="512" mass="55027">MSYPNTRGQDAPPTRDALRRELRSGFRRSLGLTALGTVVPGAGLTQTRSRKTGWVILVIALIGIGLGAYYVLRTGLTNAVLSLVARPAVLQAIAVAFVVIGILWCGSIILTAVQSRPTRLDKARTRLLAGFTTLMVFLVAASSFKFAEYASITQTTVAQVFGTAPVKPGVGAQVAQGEDPWADQARVNILLLGSDAGVGRTGTRTDSMIVASIDTKTGRTALISLPRNLQRVPLPKSSPLRGLYPSGTYGRPVCFREQKDPNDQCMLNAVWTEVDQYRQDHPGSYTGTAPGRDETRNVISEVLGLKIDHTVVVDLKGFSQLIDAMGGVTINVKLSGFGTKLPIGGHSDGNGGVIGETGYFSPGVQHLGGNLALWYARTRAADSDTYRQDRQRCVVQAVVKQVDPSQMVSKYPEIARIARDNIYTDIPAQNLPAFVDLIERVQKGNKISSISLAQIPDFNSVRPNYDEIHAFVQKSLQAPKPATPSTTPATPKTPAKTPTSTPSPTTTPYDKC</sequence>
<dbReference type="Proteomes" id="UP000321534">
    <property type="component" value="Unassembled WGS sequence"/>
</dbReference>
<dbReference type="NCBIfam" id="TIGR00350">
    <property type="entry name" value="lytR_cpsA_psr"/>
    <property type="match status" value="1"/>
</dbReference>
<keyword evidence="3" id="KW-1133">Transmembrane helix</keyword>
<evidence type="ECO:0000256" key="3">
    <source>
        <dbReference type="SAM" id="Phobius"/>
    </source>
</evidence>
<feature type="transmembrane region" description="Helical" evidence="3">
    <location>
        <begin position="54"/>
        <end position="72"/>
    </location>
</feature>
<dbReference type="AlphaFoldDB" id="A0A512CVP5"/>
<dbReference type="Pfam" id="PF03816">
    <property type="entry name" value="LytR_cpsA_psr"/>
    <property type="match status" value="1"/>
</dbReference>
<dbReference type="PANTHER" id="PTHR33392:SF6">
    <property type="entry name" value="POLYISOPRENYL-TEICHOIC ACID--PEPTIDOGLYCAN TEICHOIC ACID TRANSFERASE TAGU"/>
    <property type="match status" value="1"/>
</dbReference>
<dbReference type="PANTHER" id="PTHR33392">
    <property type="entry name" value="POLYISOPRENYL-TEICHOIC ACID--PEPTIDOGLYCAN TEICHOIC ACID TRANSFERASE TAGU"/>
    <property type="match status" value="1"/>
</dbReference>
<evidence type="ECO:0000313" key="6">
    <source>
        <dbReference type="Proteomes" id="UP000321534"/>
    </source>
</evidence>
<reference evidence="5 6" key="1">
    <citation type="submission" date="2019-07" db="EMBL/GenBank/DDBJ databases">
        <title>Whole genome shotgun sequence of Terrabacter aerolatus NBRC 106305.</title>
        <authorList>
            <person name="Hosoyama A."/>
            <person name="Uohara A."/>
            <person name="Ohji S."/>
            <person name="Ichikawa N."/>
        </authorList>
    </citation>
    <scope>NUCLEOTIDE SEQUENCE [LARGE SCALE GENOMIC DNA]</scope>
    <source>
        <strain evidence="5 6">NBRC 106305</strain>
    </source>
</reference>
<feature type="transmembrane region" description="Helical" evidence="3">
    <location>
        <begin position="125"/>
        <end position="144"/>
    </location>
</feature>
<proteinExistence type="inferred from homology"/>
<keyword evidence="3" id="KW-0812">Transmembrane</keyword>
<dbReference type="InterPro" id="IPR050922">
    <property type="entry name" value="LytR/CpsA/Psr_CW_biosynth"/>
</dbReference>
<evidence type="ECO:0000256" key="2">
    <source>
        <dbReference type="SAM" id="MobiDB-lite"/>
    </source>
</evidence>
<feature type="domain" description="Cell envelope-related transcriptional attenuator" evidence="4">
    <location>
        <begin position="204"/>
        <end position="402"/>
    </location>
</feature>
<feature type="region of interest" description="Disordered" evidence="2">
    <location>
        <begin position="475"/>
        <end position="512"/>
    </location>
</feature>
<dbReference type="InterPro" id="IPR004474">
    <property type="entry name" value="LytR_CpsA_psr"/>
</dbReference>
<evidence type="ECO:0000256" key="1">
    <source>
        <dbReference type="ARBA" id="ARBA00006068"/>
    </source>
</evidence>
<name>A0A512CVP5_9MICO</name>
<dbReference type="Gene3D" id="3.40.630.190">
    <property type="entry name" value="LCP protein"/>
    <property type="match status" value="1"/>
</dbReference>
<gene>
    <name evidence="5" type="ORF">TAE01_00940</name>
</gene>
<comment type="similarity">
    <text evidence="1">Belongs to the LytR/CpsA/Psr (LCP) family.</text>
</comment>
<dbReference type="EMBL" id="BJYX01000001">
    <property type="protein sequence ID" value="GEO28284.1"/>
    <property type="molecule type" value="Genomic_DNA"/>
</dbReference>
<comment type="caution">
    <text evidence="5">The sequence shown here is derived from an EMBL/GenBank/DDBJ whole genome shotgun (WGS) entry which is preliminary data.</text>
</comment>
<evidence type="ECO:0000259" key="4">
    <source>
        <dbReference type="Pfam" id="PF03816"/>
    </source>
</evidence>
<protein>
    <recommendedName>
        <fullName evidence="4">Cell envelope-related transcriptional attenuator domain-containing protein</fullName>
    </recommendedName>
</protein>
<organism evidence="5 6">
    <name type="scientific">Terrabacter aerolatus</name>
    <dbReference type="NCBI Taxonomy" id="422442"/>
    <lineage>
        <taxon>Bacteria</taxon>
        <taxon>Bacillati</taxon>
        <taxon>Actinomycetota</taxon>
        <taxon>Actinomycetes</taxon>
        <taxon>Micrococcales</taxon>
        <taxon>Intrasporangiaceae</taxon>
        <taxon>Terrabacter</taxon>
    </lineage>
</organism>
<feature type="transmembrane region" description="Helical" evidence="3">
    <location>
        <begin position="92"/>
        <end position="113"/>
    </location>
</feature>
<feature type="compositionally biased region" description="Low complexity" evidence="2">
    <location>
        <begin position="479"/>
        <end position="512"/>
    </location>
</feature>